<name>S3DG13_9GAMM</name>
<dbReference type="Pfam" id="PF00459">
    <property type="entry name" value="Inositol_P"/>
    <property type="match status" value="1"/>
</dbReference>
<dbReference type="RefSeq" id="WP_016503964.1">
    <property type="nucleotide sequence ID" value="NZ_AMSD01000002.1"/>
</dbReference>
<keyword evidence="11" id="KW-1185">Reference proteome</keyword>
<dbReference type="GO" id="GO:0007165">
    <property type="term" value="P:signal transduction"/>
    <property type="evidence" value="ECO:0007669"/>
    <property type="project" value="TreeGrafter"/>
</dbReference>
<dbReference type="PANTHER" id="PTHR20854:SF4">
    <property type="entry name" value="INOSITOL-1-MONOPHOSPHATASE-RELATED"/>
    <property type="match status" value="1"/>
</dbReference>
<dbReference type="FunFam" id="3.30.540.10:FF:000003">
    <property type="entry name" value="Inositol-1-monophosphatase"/>
    <property type="match status" value="1"/>
</dbReference>
<keyword evidence="6" id="KW-0805">Transcription regulation</keyword>
<dbReference type="NCBIfam" id="NF008027">
    <property type="entry name" value="PRK10757.1"/>
    <property type="match status" value="1"/>
</dbReference>
<keyword evidence="6" id="KW-0889">Transcription antitermination</keyword>
<evidence type="ECO:0000256" key="6">
    <source>
        <dbReference type="ARBA" id="ARBA00022814"/>
    </source>
</evidence>
<dbReference type="GO" id="GO:0031564">
    <property type="term" value="P:transcription antitermination"/>
    <property type="evidence" value="ECO:0007669"/>
    <property type="project" value="UniProtKB-KW"/>
</dbReference>
<evidence type="ECO:0000256" key="4">
    <source>
        <dbReference type="ARBA" id="ARBA00022723"/>
    </source>
</evidence>
<evidence type="ECO:0000256" key="8">
    <source>
        <dbReference type="PIRSR" id="PIRSR600760-2"/>
    </source>
</evidence>
<dbReference type="SUPFAM" id="SSF56655">
    <property type="entry name" value="Carbohydrate phosphatase"/>
    <property type="match status" value="1"/>
</dbReference>
<dbReference type="InterPro" id="IPR020583">
    <property type="entry name" value="Inositol_monoP_metal-BS"/>
</dbReference>
<keyword evidence="6" id="KW-0804">Transcription</keyword>
<dbReference type="PROSITE" id="PS00629">
    <property type="entry name" value="IMP_1"/>
    <property type="match status" value="1"/>
</dbReference>
<proteinExistence type="inferred from homology"/>
<dbReference type="CDD" id="cd01639">
    <property type="entry name" value="IMPase"/>
    <property type="match status" value="1"/>
</dbReference>
<evidence type="ECO:0000256" key="3">
    <source>
        <dbReference type="ARBA" id="ARBA00009759"/>
    </source>
</evidence>
<evidence type="ECO:0000256" key="5">
    <source>
        <dbReference type="ARBA" id="ARBA00022801"/>
    </source>
</evidence>
<organism evidence="10 11">
    <name type="scientific">Candidatus Photodesmus katoptron Akat1</name>
    <dbReference type="NCBI Taxonomy" id="1236703"/>
    <lineage>
        <taxon>Bacteria</taxon>
        <taxon>Pseudomonadati</taxon>
        <taxon>Pseudomonadota</taxon>
        <taxon>Gammaproteobacteria</taxon>
        <taxon>Vibrionales</taxon>
        <taxon>Vibrionaceae</taxon>
        <taxon>Candidatus Photodesmus</taxon>
    </lineage>
</organism>
<evidence type="ECO:0000313" key="11">
    <source>
        <dbReference type="Proteomes" id="UP000053688"/>
    </source>
</evidence>
<keyword evidence="5 9" id="KW-0378">Hydrolase</keyword>
<reference evidence="10 11" key="1">
    <citation type="journal article" date="2014" name="Environ. Microbiol.">
        <title>Genomic signatures of obligate host dependence in the luminous bacterial symbiont of a vertebrate.</title>
        <authorList>
            <person name="Hendry T.A."/>
            <person name="de Wet J.R."/>
            <person name="Dunlap P.V."/>
        </authorList>
    </citation>
    <scope>NUCLEOTIDE SEQUENCE [LARGE SCALE GENOMIC DNA]</scope>
    <source>
        <strain evidence="10 11">Akat1</strain>
    </source>
</reference>
<dbReference type="InterPro" id="IPR000760">
    <property type="entry name" value="Inositol_monophosphatase-like"/>
</dbReference>
<dbReference type="Gene3D" id="3.40.190.80">
    <property type="match status" value="1"/>
</dbReference>
<dbReference type="InterPro" id="IPR020550">
    <property type="entry name" value="Inositol_monophosphatase_CS"/>
</dbReference>
<keyword evidence="7 8" id="KW-0460">Magnesium</keyword>
<dbReference type="FunFam" id="3.40.190.80:FF:000020">
    <property type="entry name" value="Fructose-1,6-bisphosphatase/inositol-1-monophosphatase"/>
    <property type="match status" value="1"/>
</dbReference>
<evidence type="ECO:0000256" key="9">
    <source>
        <dbReference type="RuleBase" id="RU364068"/>
    </source>
</evidence>
<comment type="caution">
    <text evidence="10">The sequence shown here is derived from an EMBL/GenBank/DDBJ whole genome shotgun (WGS) entry which is preliminary data.</text>
</comment>
<evidence type="ECO:0000256" key="1">
    <source>
        <dbReference type="ARBA" id="ARBA00001033"/>
    </source>
</evidence>
<feature type="binding site" evidence="8">
    <location>
        <position position="84"/>
    </location>
    <ligand>
        <name>Mg(2+)</name>
        <dbReference type="ChEBI" id="CHEBI:18420"/>
        <label>1</label>
        <note>catalytic</note>
    </ligand>
</feature>
<dbReference type="PANTHER" id="PTHR20854">
    <property type="entry name" value="INOSITOL MONOPHOSPHATASE"/>
    <property type="match status" value="1"/>
</dbReference>
<dbReference type="GO" id="GO:0008934">
    <property type="term" value="F:inositol monophosphate 1-phosphatase activity"/>
    <property type="evidence" value="ECO:0007669"/>
    <property type="project" value="InterPro"/>
</dbReference>
<dbReference type="GO" id="GO:0046872">
    <property type="term" value="F:metal ion binding"/>
    <property type="evidence" value="ECO:0007669"/>
    <property type="project" value="UniProtKB-KW"/>
</dbReference>
<dbReference type="EC" id="3.1.3.25" evidence="9"/>
<dbReference type="PRINTS" id="PR00377">
    <property type="entry name" value="IMPHPHTASES"/>
</dbReference>
<accession>S3DG13</accession>
<dbReference type="InterPro" id="IPR033942">
    <property type="entry name" value="IMPase"/>
</dbReference>
<feature type="binding site" evidence="8">
    <location>
        <position position="212"/>
    </location>
    <ligand>
        <name>Mg(2+)</name>
        <dbReference type="ChEBI" id="CHEBI:18420"/>
        <label>1</label>
        <note>catalytic</note>
    </ligand>
</feature>
<evidence type="ECO:0000256" key="2">
    <source>
        <dbReference type="ARBA" id="ARBA00001946"/>
    </source>
</evidence>
<dbReference type="EMBL" id="AMSD01000002">
    <property type="protein sequence ID" value="EPE37332.1"/>
    <property type="molecule type" value="Genomic_DNA"/>
</dbReference>
<dbReference type="AlphaFoldDB" id="S3DG13"/>
<dbReference type="PROSITE" id="PS00630">
    <property type="entry name" value="IMP_2"/>
    <property type="match status" value="1"/>
</dbReference>
<dbReference type="GO" id="GO:0006020">
    <property type="term" value="P:inositol metabolic process"/>
    <property type="evidence" value="ECO:0007669"/>
    <property type="project" value="TreeGrafter"/>
</dbReference>
<comment type="similarity">
    <text evidence="3 9">Belongs to the inositol monophosphatase superfamily.</text>
</comment>
<evidence type="ECO:0000313" key="10">
    <source>
        <dbReference type="EMBL" id="EPE37332.1"/>
    </source>
</evidence>
<comment type="catalytic activity">
    <reaction evidence="1 9">
        <text>a myo-inositol phosphate + H2O = myo-inositol + phosphate</text>
        <dbReference type="Rhea" id="RHEA:24056"/>
        <dbReference type="ChEBI" id="CHEBI:15377"/>
        <dbReference type="ChEBI" id="CHEBI:17268"/>
        <dbReference type="ChEBI" id="CHEBI:43474"/>
        <dbReference type="ChEBI" id="CHEBI:84139"/>
        <dbReference type="EC" id="3.1.3.25"/>
    </reaction>
</comment>
<dbReference type="Proteomes" id="UP000053688">
    <property type="component" value="Unassembled WGS sequence"/>
</dbReference>
<dbReference type="InterPro" id="IPR022337">
    <property type="entry name" value="Inositol_monophosphatase_SuhB"/>
</dbReference>
<comment type="cofactor">
    <cofactor evidence="2 8 9">
        <name>Mg(2+)</name>
        <dbReference type="ChEBI" id="CHEBI:18420"/>
    </cofactor>
</comment>
<dbReference type="PATRIC" id="fig|1236703.3.peg.646"/>
<dbReference type="STRING" id="28176.CF66_9027"/>
<dbReference type="eggNOG" id="COG0483">
    <property type="taxonomic scope" value="Bacteria"/>
</dbReference>
<evidence type="ECO:0000256" key="7">
    <source>
        <dbReference type="ARBA" id="ARBA00022842"/>
    </source>
</evidence>
<feature type="binding site" evidence="8">
    <location>
        <position position="86"/>
    </location>
    <ligand>
        <name>Mg(2+)</name>
        <dbReference type="ChEBI" id="CHEBI:18420"/>
        <label>1</label>
        <note>catalytic</note>
    </ligand>
</feature>
<feature type="binding site" evidence="8">
    <location>
        <position position="67"/>
    </location>
    <ligand>
        <name>Mg(2+)</name>
        <dbReference type="ChEBI" id="CHEBI:18420"/>
        <label>1</label>
        <note>catalytic</note>
    </ligand>
</feature>
<protein>
    <recommendedName>
        <fullName evidence="9">Inositol-1-monophosphatase</fullName>
        <ecNumber evidence="9">3.1.3.25</ecNumber>
    </recommendedName>
</protein>
<dbReference type="GO" id="GO:0046854">
    <property type="term" value="P:phosphatidylinositol phosphate biosynthetic process"/>
    <property type="evidence" value="ECO:0007669"/>
    <property type="project" value="InterPro"/>
</dbReference>
<sequence>MHPMLNIAIRAARKAGNHITKSFSNFGKLKLTQKGPNDFVTNIDKEAEIIIIDIIQNAYPTHSILSEEVGFIKGNHSNVQWYIDPLDGTKNFIKSLPHFAVSIAASINNKAEVACVYDPMLNELFTAQRGAGARLNNTRIRIKEVKELKNMIVATNFLFKNKKYSDSYIKIMTSMLTNFSGIRCTGSAALDLCYLAASRIDAYFELALKPWDIAAGILIAREAGAILTDYAGGIEYLNSGNLVGAGARNIKFIINQTREIAELTKMH</sequence>
<keyword evidence="4 8" id="KW-0479">Metal-binding</keyword>
<feature type="binding site" evidence="8">
    <location>
        <position position="87"/>
    </location>
    <ligand>
        <name>Mg(2+)</name>
        <dbReference type="ChEBI" id="CHEBI:18420"/>
        <label>1</label>
        <note>catalytic</note>
    </ligand>
</feature>
<dbReference type="PRINTS" id="PR01959">
    <property type="entry name" value="SBIMPHPHTASE"/>
</dbReference>
<gene>
    <name evidence="10" type="ORF">O1U_0632</name>
</gene>
<dbReference type="Gene3D" id="3.30.540.10">
    <property type="entry name" value="Fructose-1,6-Bisphosphatase, subunit A, domain 1"/>
    <property type="match status" value="1"/>
</dbReference>